<reference evidence="2 3" key="1">
    <citation type="submission" date="2021-04" db="EMBL/GenBank/DDBJ databases">
        <authorList>
            <person name="Rodrigo-Torres L."/>
            <person name="Arahal R. D."/>
            <person name="Lucena T."/>
        </authorList>
    </citation>
    <scope>NUCLEOTIDE SEQUENCE [LARGE SCALE GENOMIC DNA]</scope>
    <source>
        <strain evidence="2 3">CECT 30171</strain>
    </source>
</reference>
<evidence type="ECO:0000313" key="2">
    <source>
        <dbReference type="EMBL" id="CAG4970758.1"/>
    </source>
</evidence>
<dbReference type="RefSeq" id="WP_215219761.1">
    <property type="nucleotide sequence ID" value="NZ_OU015430.1"/>
</dbReference>
<dbReference type="Pfam" id="PF13643">
    <property type="entry name" value="DUF4145"/>
    <property type="match status" value="1"/>
</dbReference>
<evidence type="ECO:0000313" key="3">
    <source>
        <dbReference type="Proteomes" id="UP000680116"/>
    </source>
</evidence>
<feature type="domain" description="DUF4145" evidence="1">
    <location>
        <begin position="132"/>
        <end position="223"/>
    </location>
</feature>
<accession>A0ABM8UDN9</accession>
<protein>
    <recommendedName>
        <fullName evidence="1">DUF4145 domain-containing protein</fullName>
    </recommendedName>
</protein>
<dbReference type="Proteomes" id="UP000680116">
    <property type="component" value="Chromosome"/>
</dbReference>
<dbReference type="EMBL" id="OU015430">
    <property type="protein sequence ID" value="CAG4970758.1"/>
    <property type="molecule type" value="Genomic_DNA"/>
</dbReference>
<gene>
    <name evidence="2" type="ORF">LYB30171_00800</name>
</gene>
<sequence>MDRRALKIPFTRESTPDWLCPRCRKGLLRFVPGKFHAEERKDSRDAHSHEAWDPDWIEYTYSGLLQCGNDNCGEFVANSGTGGVDIDVVIGDDGEPEQTWGDFFRPKYFQPPLRLIDLPEECPAPVSTPLQESFRLFFSSPAAASNNVRIALEALLTELGVKRFNTKNGKRIFLNLHSRISLLPPKYSELGELLLAIKWLGNAGSHADSAVTIDDVMDAYELIDHVLQELYTQKAKKAKALAKLINKKKGPKG</sequence>
<keyword evidence="3" id="KW-1185">Reference proteome</keyword>
<proteinExistence type="predicted"/>
<evidence type="ECO:0000259" key="1">
    <source>
        <dbReference type="Pfam" id="PF13643"/>
    </source>
</evidence>
<organism evidence="2 3">
    <name type="scientific">Novilysobacter luteus</name>
    <dbReference type="NCBI Taxonomy" id="2822368"/>
    <lineage>
        <taxon>Bacteria</taxon>
        <taxon>Pseudomonadati</taxon>
        <taxon>Pseudomonadota</taxon>
        <taxon>Gammaproteobacteria</taxon>
        <taxon>Lysobacterales</taxon>
        <taxon>Lysobacteraceae</taxon>
        <taxon>Novilysobacter</taxon>
    </lineage>
</organism>
<name>A0ABM8UDN9_9GAMM</name>
<dbReference type="InterPro" id="IPR025285">
    <property type="entry name" value="DUF4145"/>
</dbReference>